<dbReference type="GO" id="GO:0000981">
    <property type="term" value="F:DNA-binding transcription factor activity, RNA polymerase II-specific"/>
    <property type="evidence" value="ECO:0007669"/>
    <property type="project" value="TreeGrafter"/>
</dbReference>
<evidence type="ECO:0000313" key="5">
    <source>
        <dbReference type="Proteomes" id="UP000887159"/>
    </source>
</evidence>
<feature type="compositionally biased region" description="Low complexity" evidence="2">
    <location>
        <begin position="61"/>
        <end position="72"/>
    </location>
</feature>
<feature type="domain" description="BHLH" evidence="3">
    <location>
        <begin position="138"/>
        <end position="191"/>
    </location>
</feature>
<name>A0A8X6RNG3_TRICX</name>
<dbReference type="Proteomes" id="UP000887159">
    <property type="component" value="Unassembled WGS sequence"/>
</dbReference>
<dbReference type="PANTHER" id="PTHR23349">
    <property type="entry name" value="BASIC HELIX-LOOP-HELIX TRANSCRIPTION FACTOR, TWIST"/>
    <property type="match status" value="1"/>
</dbReference>
<reference evidence="4" key="1">
    <citation type="submission" date="2020-08" db="EMBL/GenBank/DDBJ databases">
        <title>Multicomponent nature underlies the extraordinary mechanical properties of spider dragline silk.</title>
        <authorList>
            <person name="Kono N."/>
            <person name="Nakamura H."/>
            <person name="Mori M."/>
            <person name="Yoshida Y."/>
            <person name="Ohtoshi R."/>
            <person name="Malay A.D."/>
            <person name="Moran D.A.P."/>
            <person name="Tomita M."/>
            <person name="Numata K."/>
            <person name="Arakawa K."/>
        </authorList>
    </citation>
    <scope>NUCLEOTIDE SEQUENCE</scope>
</reference>
<protein>
    <submittedName>
        <fullName evidence="4">Achaete-scute homolog 5</fullName>
    </submittedName>
</protein>
<feature type="compositionally biased region" description="Basic and acidic residues" evidence="2">
    <location>
        <begin position="79"/>
        <end position="88"/>
    </location>
</feature>
<dbReference type="Gene3D" id="4.10.280.10">
    <property type="entry name" value="Helix-loop-helix DNA-binding domain"/>
    <property type="match status" value="1"/>
</dbReference>
<evidence type="ECO:0000256" key="2">
    <source>
        <dbReference type="SAM" id="MobiDB-lite"/>
    </source>
</evidence>
<dbReference type="GO" id="GO:0000977">
    <property type="term" value="F:RNA polymerase II transcription regulatory region sequence-specific DNA binding"/>
    <property type="evidence" value="ECO:0007669"/>
    <property type="project" value="TreeGrafter"/>
</dbReference>
<dbReference type="SMART" id="SM00353">
    <property type="entry name" value="HLH"/>
    <property type="match status" value="1"/>
</dbReference>
<evidence type="ECO:0000313" key="4">
    <source>
        <dbReference type="EMBL" id="GFX93600.1"/>
    </source>
</evidence>
<dbReference type="PANTHER" id="PTHR23349:SF108">
    <property type="entry name" value="BHLH DOMAIN-CONTAINING PROTEIN"/>
    <property type="match status" value="1"/>
</dbReference>
<keyword evidence="1" id="KW-0238">DNA-binding</keyword>
<feature type="region of interest" description="Disordered" evidence="2">
    <location>
        <begin position="61"/>
        <end position="88"/>
    </location>
</feature>
<dbReference type="SUPFAM" id="SSF47459">
    <property type="entry name" value="HLH, helix-loop-helix DNA-binding domain"/>
    <property type="match status" value="1"/>
</dbReference>
<dbReference type="EMBL" id="BMAU01021175">
    <property type="protein sequence ID" value="GFX93600.1"/>
    <property type="molecule type" value="Genomic_DNA"/>
</dbReference>
<dbReference type="AlphaFoldDB" id="A0A8X6RNG3"/>
<dbReference type="GO" id="GO:0032502">
    <property type="term" value="P:developmental process"/>
    <property type="evidence" value="ECO:0007669"/>
    <property type="project" value="TreeGrafter"/>
</dbReference>
<evidence type="ECO:0000256" key="1">
    <source>
        <dbReference type="ARBA" id="ARBA00023125"/>
    </source>
</evidence>
<dbReference type="PROSITE" id="PS50888">
    <property type="entry name" value="BHLH"/>
    <property type="match status" value="1"/>
</dbReference>
<proteinExistence type="predicted"/>
<accession>A0A8X6RNG3</accession>
<dbReference type="GO" id="GO:0046983">
    <property type="term" value="F:protein dimerization activity"/>
    <property type="evidence" value="ECO:0007669"/>
    <property type="project" value="InterPro"/>
</dbReference>
<dbReference type="Pfam" id="PF00010">
    <property type="entry name" value="HLH"/>
    <property type="match status" value="1"/>
</dbReference>
<comment type="caution">
    <text evidence="4">The sequence shown here is derived from an EMBL/GenBank/DDBJ whole genome shotgun (WGS) entry which is preliminary data.</text>
</comment>
<dbReference type="InterPro" id="IPR011598">
    <property type="entry name" value="bHLH_dom"/>
</dbReference>
<dbReference type="CDD" id="cd19724">
    <property type="entry name" value="bHLH_TS_ASCL3_like"/>
    <property type="match status" value="1"/>
</dbReference>
<dbReference type="InterPro" id="IPR050283">
    <property type="entry name" value="E-box_TF_Regulators"/>
</dbReference>
<organism evidence="4 5">
    <name type="scientific">Trichonephila clavipes</name>
    <name type="common">Golden silk orbweaver</name>
    <name type="synonym">Nephila clavipes</name>
    <dbReference type="NCBI Taxonomy" id="2585209"/>
    <lineage>
        <taxon>Eukaryota</taxon>
        <taxon>Metazoa</taxon>
        <taxon>Ecdysozoa</taxon>
        <taxon>Arthropoda</taxon>
        <taxon>Chelicerata</taxon>
        <taxon>Arachnida</taxon>
        <taxon>Araneae</taxon>
        <taxon>Araneomorphae</taxon>
        <taxon>Entelegynae</taxon>
        <taxon>Araneoidea</taxon>
        <taxon>Nephilidae</taxon>
        <taxon>Trichonephila</taxon>
    </lineage>
</organism>
<gene>
    <name evidence="4" type="primary">ASCL5</name>
    <name evidence="4" type="ORF">TNCV_1587771</name>
</gene>
<evidence type="ECO:0000259" key="3">
    <source>
        <dbReference type="PROSITE" id="PS50888"/>
    </source>
</evidence>
<dbReference type="InterPro" id="IPR036638">
    <property type="entry name" value="HLH_DNA-bd_sf"/>
</dbReference>
<keyword evidence="5" id="KW-1185">Reference proteome</keyword>
<sequence>MPIHRDGGVHYDIKDFVSSDHSRIFQKEMDRNVHESSFEFEDQYIPSGNWYPLNHDDSNTESSFSENYSSNYLQNNHSTDQKSLHHHDFQSYDSRTVSPFANNNDTATDTDDPFSVRCRIPVPDLVPVSNYQLWLETSFMCKRNERERQRVRSVNDGFSRLRNHLPRSAQIKRRQSKVETLRHAINYIKQLQMLLDNKTNISNNRCKE</sequence>